<dbReference type="InterPro" id="IPR000045">
    <property type="entry name" value="Prepilin_IV_endopep_pep"/>
</dbReference>
<comment type="similarity">
    <text evidence="2 8">Belongs to the peptidase A24 family.</text>
</comment>
<dbReference type="InterPro" id="IPR050882">
    <property type="entry name" value="Prepilin_peptidase/N-MTase"/>
</dbReference>
<keyword evidence="3" id="KW-1003">Cell membrane</keyword>
<feature type="transmembrane region" description="Helical" evidence="10">
    <location>
        <begin position="143"/>
        <end position="165"/>
    </location>
</feature>
<evidence type="ECO:0000256" key="5">
    <source>
        <dbReference type="ARBA" id="ARBA00022692"/>
    </source>
</evidence>
<dbReference type="Gene3D" id="1.20.120.1220">
    <property type="match status" value="1"/>
</dbReference>
<dbReference type="PANTHER" id="PTHR30487:SF0">
    <property type="entry name" value="PREPILIN LEADER PEPTIDASE_N-METHYLTRANSFERASE-RELATED"/>
    <property type="match status" value="1"/>
</dbReference>
<keyword evidence="5 9" id="KW-0812">Transmembrane</keyword>
<feature type="transmembrane region" description="Helical" evidence="10">
    <location>
        <begin position="120"/>
        <end position="137"/>
    </location>
</feature>
<organism evidence="13 14">
    <name type="scientific">Pseudocitrobacter faecalis</name>
    <dbReference type="NCBI Taxonomy" id="1398493"/>
    <lineage>
        <taxon>Bacteria</taxon>
        <taxon>Pseudomonadati</taxon>
        <taxon>Pseudomonadota</taxon>
        <taxon>Gammaproteobacteria</taxon>
        <taxon>Enterobacterales</taxon>
        <taxon>Enterobacteriaceae</taxon>
        <taxon>Pseudocitrobacter</taxon>
    </lineage>
</organism>
<reference evidence="13 14" key="1">
    <citation type="submission" date="2018-06" db="EMBL/GenBank/DDBJ databases">
        <title>Genomic Encyclopedia of Type Strains, Phase IV (KMG-IV): sequencing the most valuable type-strain genomes for metagenomic binning, comparative biology and taxonomic classification.</title>
        <authorList>
            <person name="Goeker M."/>
        </authorList>
    </citation>
    <scope>NUCLEOTIDE SEQUENCE [LARGE SCALE GENOMIC DNA]</scope>
    <source>
        <strain evidence="13 14">DSM 27453</strain>
    </source>
</reference>
<evidence type="ECO:0000259" key="12">
    <source>
        <dbReference type="Pfam" id="PF06750"/>
    </source>
</evidence>
<keyword evidence="9" id="KW-0808">Transferase</keyword>
<feature type="transmembrane region" description="Helical" evidence="10">
    <location>
        <begin position="12"/>
        <end position="33"/>
    </location>
</feature>
<dbReference type="PANTHER" id="PTHR30487">
    <property type="entry name" value="TYPE 4 PREPILIN-LIKE PROTEINS LEADER PEPTIDE-PROCESSING ENZYME"/>
    <property type="match status" value="1"/>
</dbReference>
<dbReference type="InterPro" id="IPR014032">
    <property type="entry name" value="Peptidase_A24A_bac"/>
</dbReference>
<sequence>MRMEAFFAPCYPWLALGLGLLIGSFLNVVIYRVPVMLLNEEEDTSSPLFNLWWPPSHCPNCQHNIMPWDNIPVLSWLWLRGKCRYCHGHISFIYPLSEALIGAGYMALVFWYYPHYSLTQLAFLALFFSVLYTLAMIDFKTYLLPDCLVFLLLWAGLIACVRNLIPLSPRDCVMGAVIIWAFSWSMARVFTWVTGREGFGQGDVKLFAACGVWLGADNIAALMLGSAGLGALFFLIQAVNKRFAKKNSDADEFAAQGYIPFGPAICITAAVLMCSEVLTHG</sequence>
<keyword evidence="9" id="KW-0645">Protease</keyword>
<comment type="function">
    <text evidence="9">Plays an essential role in type IV pili and type II pseudopili formation by proteolytically removing the leader sequence from substrate proteins and subsequently monomethylating the alpha-amino group of the newly exposed N-terminal phenylalanine.</text>
</comment>
<dbReference type="Pfam" id="PF01478">
    <property type="entry name" value="Peptidase_A24"/>
    <property type="match status" value="1"/>
</dbReference>
<proteinExistence type="inferred from homology"/>
<evidence type="ECO:0000256" key="2">
    <source>
        <dbReference type="ARBA" id="ARBA00005801"/>
    </source>
</evidence>
<gene>
    <name evidence="13" type="ORF">DFQ50_109109</name>
</gene>
<evidence type="ECO:0000256" key="7">
    <source>
        <dbReference type="ARBA" id="ARBA00023136"/>
    </source>
</evidence>
<keyword evidence="9" id="KW-0489">Methyltransferase</keyword>
<feature type="domain" description="Prepilin peptidase A24 N-terminal" evidence="12">
    <location>
        <begin position="18"/>
        <end position="110"/>
    </location>
</feature>
<evidence type="ECO:0000256" key="4">
    <source>
        <dbReference type="ARBA" id="ARBA00022519"/>
    </source>
</evidence>
<keyword evidence="9" id="KW-0378">Hydrolase</keyword>
<evidence type="ECO:0000256" key="8">
    <source>
        <dbReference type="RuleBase" id="RU003793"/>
    </source>
</evidence>
<feature type="transmembrane region" description="Helical" evidence="10">
    <location>
        <begin position="92"/>
        <end position="113"/>
    </location>
</feature>
<dbReference type="EC" id="3.4.23.43" evidence="9"/>
<comment type="subcellular location">
    <subcellularLocation>
        <location evidence="1">Cell inner membrane</location>
        <topology evidence="1">Multi-pass membrane protein</topology>
    </subcellularLocation>
    <subcellularLocation>
        <location evidence="9">Cell membrane</location>
        <topology evidence="9">Multi-pass membrane protein</topology>
    </subcellularLocation>
</comment>
<evidence type="ECO:0000256" key="3">
    <source>
        <dbReference type="ARBA" id="ARBA00022475"/>
    </source>
</evidence>
<dbReference type="EMBL" id="QNRL01000009">
    <property type="protein sequence ID" value="RBP08348.1"/>
    <property type="molecule type" value="Genomic_DNA"/>
</dbReference>
<name>A0ABX9FQW0_9ENTR</name>
<feature type="transmembrane region" description="Helical" evidence="10">
    <location>
        <begin position="172"/>
        <end position="194"/>
    </location>
</feature>
<keyword evidence="6 10" id="KW-1133">Transmembrane helix</keyword>
<comment type="catalytic activity">
    <reaction evidence="9">
        <text>Typically cleaves a -Gly-|-Phe- bond to release an N-terminal, basic peptide of 5-8 residues from type IV prepilin, and then N-methylates the new N-terminal amino group, the methyl donor being S-adenosyl-L-methionine.</text>
        <dbReference type="EC" id="3.4.23.43"/>
    </reaction>
</comment>
<evidence type="ECO:0000256" key="6">
    <source>
        <dbReference type="ARBA" id="ARBA00022989"/>
    </source>
</evidence>
<evidence type="ECO:0000256" key="1">
    <source>
        <dbReference type="ARBA" id="ARBA00004429"/>
    </source>
</evidence>
<keyword evidence="7 10" id="KW-0472">Membrane</keyword>
<feature type="transmembrane region" description="Helical" evidence="10">
    <location>
        <begin position="206"/>
        <end position="236"/>
    </location>
</feature>
<protein>
    <recommendedName>
        <fullName evidence="9">Prepilin leader peptidase/N-methyltransferase</fullName>
        <ecNumber evidence="9">2.1.1.-</ecNumber>
        <ecNumber evidence="9">3.4.23.43</ecNumber>
    </recommendedName>
</protein>
<evidence type="ECO:0000313" key="14">
    <source>
        <dbReference type="Proteomes" id="UP000253201"/>
    </source>
</evidence>
<keyword evidence="14" id="KW-1185">Reference proteome</keyword>
<dbReference type="Proteomes" id="UP000253201">
    <property type="component" value="Unassembled WGS sequence"/>
</dbReference>
<evidence type="ECO:0000256" key="9">
    <source>
        <dbReference type="RuleBase" id="RU003794"/>
    </source>
</evidence>
<dbReference type="Pfam" id="PF06750">
    <property type="entry name" value="A24_N_bact"/>
    <property type="match status" value="1"/>
</dbReference>
<dbReference type="EC" id="2.1.1.-" evidence="9"/>
<dbReference type="InterPro" id="IPR010627">
    <property type="entry name" value="Prepilin_pept_A24_N"/>
</dbReference>
<keyword evidence="4" id="KW-0997">Cell inner membrane</keyword>
<evidence type="ECO:0000256" key="10">
    <source>
        <dbReference type="SAM" id="Phobius"/>
    </source>
</evidence>
<feature type="domain" description="Prepilin type IV endopeptidase peptidase" evidence="11">
    <location>
        <begin position="126"/>
        <end position="235"/>
    </location>
</feature>
<accession>A0ABX9FQW0</accession>
<evidence type="ECO:0000259" key="11">
    <source>
        <dbReference type="Pfam" id="PF01478"/>
    </source>
</evidence>
<comment type="caution">
    <text evidence="13">The sequence shown here is derived from an EMBL/GenBank/DDBJ whole genome shotgun (WGS) entry which is preliminary data.</text>
</comment>
<evidence type="ECO:0000313" key="13">
    <source>
        <dbReference type="EMBL" id="RBP08348.1"/>
    </source>
</evidence>
<keyword evidence="9" id="KW-0511">Multifunctional enzyme</keyword>
<dbReference type="PRINTS" id="PR00864">
    <property type="entry name" value="PREPILNPTASE"/>
</dbReference>